<reference evidence="2" key="1">
    <citation type="journal article" date="2023" name="G3 (Bethesda)">
        <title>Genome assembly and association tests identify interacting loci associated with vigor, precocity, and sex in interspecific pistachio rootstocks.</title>
        <authorList>
            <person name="Palmer W."/>
            <person name="Jacygrad E."/>
            <person name="Sagayaradj S."/>
            <person name="Cavanaugh K."/>
            <person name="Han R."/>
            <person name="Bertier L."/>
            <person name="Beede B."/>
            <person name="Kafkas S."/>
            <person name="Golino D."/>
            <person name="Preece J."/>
            <person name="Michelmore R."/>
        </authorList>
    </citation>
    <scope>NUCLEOTIDE SEQUENCE [LARGE SCALE GENOMIC DNA]</scope>
</reference>
<organism evidence="1 2">
    <name type="scientific">Pistacia integerrima</name>
    <dbReference type="NCBI Taxonomy" id="434235"/>
    <lineage>
        <taxon>Eukaryota</taxon>
        <taxon>Viridiplantae</taxon>
        <taxon>Streptophyta</taxon>
        <taxon>Embryophyta</taxon>
        <taxon>Tracheophyta</taxon>
        <taxon>Spermatophyta</taxon>
        <taxon>Magnoliopsida</taxon>
        <taxon>eudicotyledons</taxon>
        <taxon>Gunneridae</taxon>
        <taxon>Pentapetalae</taxon>
        <taxon>rosids</taxon>
        <taxon>malvids</taxon>
        <taxon>Sapindales</taxon>
        <taxon>Anacardiaceae</taxon>
        <taxon>Pistacia</taxon>
    </lineage>
</organism>
<dbReference type="Proteomes" id="UP001163603">
    <property type="component" value="Chromosome 12"/>
</dbReference>
<name>A0ACC0XKN7_9ROSI</name>
<evidence type="ECO:0000313" key="2">
    <source>
        <dbReference type="Proteomes" id="UP001163603"/>
    </source>
</evidence>
<protein>
    <submittedName>
        <fullName evidence="1">Uncharacterized protein</fullName>
    </submittedName>
</protein>
<comment type="caution">
    <text evidence="1">The sequence shown here is derived from an EMBL/GenBank/DDBJ whole genome shotgun (WGS) entry which is preliminary data.</text>
</comment>
<evidence type="ECO:0000313" key="1">
    <source>
        <dbReference type="EMBL" id="KAJ0018307.1"/>
    </source>
</evidence>
<gene>
    <name evidence="1" type="ORF">Pint_10061</name>
</gene>
<keyword evidence="2" id="KW-1185">Reference proteome</keyword>
<dbReference type="EMBL" id="CM047747">
    <property type="protein sequence ID" value="KAJ0018307.1"/>
    <property type="molecule type" value="Genomic_DNA"/>
</dbReference>
<accession>A0ACC0XKN7</accession>
<proteinExistence type="predicted"/>
<sequence>MGDSQEHEVQLHIVGQEDKEGNSFTRQRNLMWWIRLVIYSIFVLVGQTVATLLGRLYYDKGGNSKWLAGLLLTAGFPVLIPLYFISSLPQHPISNNLNHKSPSLLVFASAYISVGILLAADSMMYSVGYMYLPVSTYSLLCASQLAFNAFFSFFLNSLKFTFLIINSLTLLTISSILLIFQTNDSTESSDNDGQVSKRQYAIGFICTLAASAGYGLILSLTQWFLHKVVKKETFKVVLDMIIYPALVASCVIVVGLFGSGEWKGLSQEMEGFKLGKVSYLMTLIWTAVCWQVFSIGAIGLIFEVSSVFSNVISTLGLPVVPVLAVVFFKDKMSGLKVGALILAVWGFVSYVYQHYLDDCKSKIDSRNANDAAKASIVERNNVSEE</sequence>